<name>F2KMS2_ARCVS</name>
<dbReference type="GO" id="GO:0006508">
    <property type="term" value="P:proteolysis"/>
    <property type="evidence" value="ECO:0007669"/>
    <property type="project" value="UniProtKB-KW"/>
</dbReference>
<organism evidence="1 2">
    <name type="scientific">Archaeoglobus veneficus (strain DSM 11195 / SNP6)</name>
    <dbReference type="NCBI Taxonomy" id="693661"/>
    <lineage>
        <taxon>Archaea</taxon>
        <taxon>Methanobacteriati</taxon>
        <taxon>Methanobacteriota</taxon>
        <taxon>Archaeoglobi</taxon>
        <taxon>Archaeoglobales</taxon>
        <taxon>Archaeoglobaceae</taxon>
        <taxon>Archaeoglobus</taxon>
    </lineage>
</organism>
<dbReference type="GO" id="GO:0008233">
    <property type="term" value="F:peptidase activity"/>
    <property type="evidence" value="ECO:0007669"/>
    <property type="project" value="UniProtKB-KW"/>
</dbReference>
<reference evidence="1 2" key="1">
    <citation type="submission" date="2011-03" db="EMBL/GenBank/DDBJ databases">
        <title>The complete genome of Archaeoglobus veneficus SNP6.</title>
        <authorList>
            <consortium name="US DOE Joint Genome Institute (JGI-PGF)"/>
            <person name="Lucas S."/>
            <person name="Copeland A."/>
            <person name="Lapidus A."/>
            <person name="Bruce D."/>
            <person name="Goodwin L."/>
            <person name="Pitluck S."/>
            <person name="Kyrpides N."/>
            <person name="Mavromatis K."/>
            <person name="Pagani I."/>
            <person name="Ivanova N."/>
            <person name="Mikhailova N."/>
            <person name="Lu M."/>
            <person name="Detter J.C."/>
            <person name="Tapia R."/>
            <person name="Han C."/>
            <person name="Land M."/>
            <person name="Hauser L."/>
            <person name="Markowitz V."/>
            <person name="Cheng J.-F."/>
            <person name="Hugenholtz P."/>
            <person name="Woyke T."/>
            <person name="Wu D."/>
            <person name="Spring S."/>
            <person name="Brambilla E."/>
            <person name="Klenk H.-P."/>
            <person name="Eisen J.A."/>
        </authorList>
    </citation>
    <scope>NUCLEOTIDE SEQUENCE [LARGE SCALE GENOMIC DNA]</scope>
    <source>
        <strain>SNP6</strain>
    </source>
</reference>
<dbReference type="RefSeq" id="WP_013682772.1">
    <property type="nucleotide sequence ID" value="NC_015320.1"/>
</dbReference>
<dbReference type="GeneID" id="10393144"/>
<dbReference type="KEGG" id="ave:Arcve_0053"/>
<dbReference type="AlphaFoldDB" id="F2KMS2"/>
<dbReference type="NCBIfam" id="TIGR03698">
    <property type="entry name" value="clan_AA_DTGF"/>
    <property type="match status" value="1"/>
</dbReference>
<dbReference type="Proteomes" id="UP000008136">
    <property type="component" value="Chromosome"/>
</dbReference>
<evidence type="ECO:0000313" key="2">
    <source>
        <dbReference type="Proteomes" id="UP000008136"/>
    </source>
</evidence>
<gene>
    <name evidence="1" type="ordered locus">Arcve_0053</name>
</gene>
<keyword evidence="1" id="KW-0645">Protease</keyword>
<dbReference type="HOGENOM" id="CLU_1943753_0_0_2"/>
<dbReference type="EMBL" id="CP002588">
    <property type="protein sequence ID" value="AEA46096.1"/>
    <property type="molecule type" value="Genomic_DNA"/>
</dbReference>
<dbReference type="STRING" id="693661.Arcve_0053"/>
<proteinExistence type="predicted"/>
<accession>F2KMS2</accession>
<dbReference type="InterPro" id="IPR022274">
    <property type="entry name" value="Peptidase_asp_AF0612"/>
</dbReference>
<keyword evidence="1" id="KW-0378">Hydrolase</keyword>
<protein>
    <submittedName>
        <fullName evidence="1">Clan AA aspartic protease, AF_0612 family</fullName>
    </submittedName>
</protein>
<dbReference type="OrthoDB" id="51284at2157"/>
<keyword evidence="2" id="KW-1185">Reference proteome</keyword>
<dbReference type="eggNOG" id="arCOG04029">
    <property type="taxonomic scope" value="Archaea"/>
</dbReference>
<evidence type="ECO:0000313" key="1">
    <source>
        <dbReference type="EMBL" id="AEA46096.1"/>
    </source>
</evidence>
<sequence>MNYLLDGVPVLEIVLENPFVPKRFPVEGAVLAVFDTGYEGFALVPENVFRELRLHEMELHVRELILPDGSIARSSGTFGKVKILEPGISCDGFIETTKNVDEIVLGIDFAKGLKVILDYCLKRFEVRQC</sequence>